<evidence type="ECO:0000256" key="2">
    <source>
        <dbReference type="ARBA" id="ARBA00023125"/>
    </source>
</evidence>
<evidence type="ECO:0000313" key="7">
    <source>
        <dbReference type="EMBL" id="EEP68425.1"/>
    </source>
</evidence>
<dbReference type="PROSITE" id="PS51900">
    <property type="entry name" value="CB"/>
    <property type="match status" value="1"/>
</dbReference>
<dbReference type="GO" id="GO:0006310">
    <property type="term" value="P:DNA recombination"/>
    <property type="evidence" value="ECO:0007669"/>
    <property type="project" value="UniProtKB-KW"/>
</dbReference>
<dbReference type="Proteomes" id="UP000003009">
    <property type="component" value="Unassembled WGS sequence"/>
</dbReference>
<evidence type="ECO:0000259" key="6">
    <source>
        <dbReference type="PROSITE" id="PS51900"/>
    </source>
</evidence>
<dbReference type="HOGENOM" id="CLU_027562_17_7_4"/>
<dbReference type="STRING" id="629741.GCWU000324_00320"/>
<name>C4GHI7_9NEIS</name>
<dbReference type="InterPro" id="IPR013762">
    <property type="entry name" value="Integrase-like_cat_sf"/>
</dbReference>
<evidence type="ECO:0000259" key="5">
    <source>
        <dbReference type="PROSITE" id="PS51898"/>
    </source>
</evidence>
<reference evidence="7" key="1">
    <citation type="submission" date="2009-04" db="EMBL/GenBank/DDBJ databases">
        <authorList>
            <person name="Weinstock G."/>
            <person name="Sodergren E."/>
            <person name="Clifton S."/>
            <person name="Fulton L."/>
            <person name="Fulton B."/>
            <person name="Courtney L."/>
            <person name="Fronick C."/>
            <person name="Harrison M."/>
            <person name="Strong C."/>
            <person name="Farmer C."/>
            <person name="Delahaunty K."/>
            <person name="Markovic C."/>
            <person name="Hall O."/>
            <person name="Minx P."/>
            <person name="Tomlinson C."/>
            <person name="Mitreva M."/>
            <person name="Nelson J."/>
            <person name="Hou S."/>
            <person name="Wollam A."/>
            <person name="Pepin K.H."/>
            <person name="Johnson M."/>
            <person name="Bhonagiri V."/>
            <person name="Nash W.E."/>
            <person name="Warren W."/>
            <person name="Chinwalla A."/>
            <person name="Mardis E.R."/>
            <person name="Wilson R.K."/>
        </authorList>
    </citation>
    <scope>NUCLEOTIDE SEQUENCE [LARGE SCALE GENOMIC DNA]</scope>
    <source>
        <strain evidence="7">ATCC 51147</strain>
    </source>
</reference>
<feature type="domain" description="Tyr recombinase" evidence="5">
    <location>
        <begin position="114"/>
        <end position="285"/>
    </location>
</feature>
<proteinExistence type="predicted"/>
<feature type="domain" description="Core-binding (CB)" evidence="6">
    <location>
        <begin position="20"/>
        <end position="94"/>
    </location>
</feature>
<keyword evidence="3" id="KW-0233">DNA recombination</keyword>
<dbReference type="InterPro" id="IPR002104">
    <property type="entry name" value="Integrase_catalytic"/>
</dbReference>
<dbReference type="GO" id="GO:0015074">
    <property type="term" value="P:DNA integration"/>
    <property type="evidence" value="ECO:0007669"/>
    <property type="project" value="UniProtKB-KW"/>
</dbReference>
<dbReference type="CDD" id="cd00796">
    <property type="entry name" value="INT_Rci_Hp1_C"/>
    <property type="match status" value="1"/>
</dbReference>
<keyword evidence="8" id="KW-1185">Reference proteome</keyword>
<dbReference type="InterPro" id="IPR011010">
    <property type="entry name" value="DNA_brk_join_enz"/>
</dbReference>
<dbReference type="EMBL" id="ACJW02000002">
    <property type="protein sequence ID" value="EEP68425.1"/>
    <property type="molecule type" value="Genomic_DNA"/>
</dbReference>
<dbReference type="PANTHER" id="PTHR30349:SF64">
    <property type="entry name" value="PROPHAGE INTEGRASE INTD-RELATED"/>
    <property type="match status" value="1"/>
</dbReference>
<keyword evidence="2 4" id="KW-0238">DNA-binding</keyword>
<accession>C4GHI7</accession>
<evidence type="ECO:0000256" key="4">
    <source>
        <dbReference type="PROSITE-ProRule" id="PRU01248"/>
    </source>
</evidence>
<protein>
    <submittedName>
        <fullName evidence="7">Site-specific recombinase, phage integrase family</fullName>
    </submittedName>
</protein>
<dbReference type="SUPFAM" id="SSF56349">
    <property type="entry name" value="DNA breaking-rejoining enzymes"/>
    <property type="match status" value="1"/>
</dbReference>
<comment type="caution">
    <text evidence="7">The sequence shown here is derived from an EMBL/GenBank/DDBJ whole genome shotgun (WGS) entry which is preliminary data.</text>
</comment>
<dbReference type="GO" id="GO:0003677">
    <property type="term" value="F:DNA binding"/>
    <property type="evidence" value="ECO:0007669"/>
    <property type="project" value="UniProtKB-UniRule"/>
</dbReference>
<dbReference type="PANTHER" id="PTHR30349">
    <property type="entry name" value="PHAGE INTEGRASE-RELATED"/>
    <property type="match status" value="1"/>
</dbReference>
<dbReference type="Pfam" id="PF00589">
    <property type="entry name" value="Phage_integrase"/>
    <property type="match status" value="1"/>
</dbReference>
<dbReference type="Gene3D" id="1.10.443.10">
    <property type="entry name" value="Intergrase catalytic core"/>
    <property type="match status" value="1"/>
</dbReference>
<dbReference type="InterPro" id="IPR050090">
    <property type="entry name" value="Tyrosine_recombinase_XerCD"/>
</dbReference>
<dbReference type="PROSITE" id="PS51898">
    <property type="entry name" value="TYR_RECOMBINASE"/>
    <property type="match status" value="1"/>
</dbReference>
<keyword evidence="1" id="KW-0229">DNA integration</keyword>
<sequence length="336" mass="38855">MEQLKHELWQQQHLKVRPKRLWDEAAAKWLKEKQDKKSIRSDIGRLRALGALRGKDLASLDRRTIMQTVIALPCGNSTKNRYLALIRAILNKAAREWEWLDHAPRLTLYQEPKKRIRWLKPAEAQKLLDVLAQRHTLLHDLAAFSLATGLRQRNVLELKWEQIDIQRRTAWINADQTKGGQAIGVPLNQTALHILQQQKRCAVYVFTQNNGKKLHSISSRIWKDCLKEAGIHDFRWHDLRHTWASWLIQRGVPIAVLKEMGGWENAKMVERYAHLSSEHLLVHADVLDTIWTQENNKSHSSIKENRLNDCLDGINLAPRAGLEPATCGLTVRRSTD</sequence>
<dbReference type="InterPro" id="IPR044068">
    <property type="entry name" value="CB"/>
</dbReference>
<dbReference type="AlphaFoldDB" id="C4GHI7"/>
<evidence type="ECO:0000256" key="3">
    <source>
        <dbReference type="ARBA" id="ARBA00023172"/>
    </source>
</evidence>
<organism evidence="7 8">
    <name type="scientific">Kingella oralis ATCC 51147</name>
    <dbReference type="NCBI Taxonomy" id="629741"/>
    <lineage>
        <taxon>Bacteria</taxon>
        <taxon>Pseudomonadati</taxon>
        <taxon>Pseudomonadota</taxon>
        <taxon>Betaproteobacteria</taxon>
        <taxon>Neisseriales</taxon>
        <taxon>Neisseriaceae</taxon>
        <taxon>Kingella</taxon>
    </lineage>
</organism>
<evidence type="ECO:0000256" key="1">
    <source>
        <dbReference type="ARBA" id="ARBA00022908"/>
    </source>
</evidence>
<evidence type="ECO:0000313" key="8">
    <source>
        <dbReference type="Proteomes" id="UP000003009"/>
    </source>
</evidence>
<gene>
    <name evidence="7" type="ORF">GCWU000324_00320</name>
</gene>